<dbReference type="SFLD" id="SFLDS00029">
    <property type="entry name" value="Radical_SAM"/>
    <property type="match status" value="1"/>
</dbReference>
<dbReference type="GO" id="GO:0051536">
    <property type="term" value="F:iron-sulfur cluster binding"/>
    <property type="evidence" value="ECO:0007669"/>
    <property type="project" value="InterPro"/>
</dbReference>
<feature type="domain" description="Radical SAM core" evidence="1">
    <location>
        <begin position="14"/>
        <end position="255"/>
    </location>
</feature>
<dbReference type="PANTHER" id="PTHR42731:SF4">
    <property type="entry name" value="RADICAL SAM DOMAIN PROTEIN"/>
    <property type="match status" value="1"/>
</dbReference>
<dbReference type="InterPro" id="IPR007197">
    <property type="entry name" value="rSAM"/>
</dbReference>
<dbReference type="Gene3D" id="3.80.30.20">
    <property type="entry name" value="tm_1862 like domain"/>
    <property type="match status" value="1"/>
</dbReference>
<name>X0W410_9ZZZZ</name>
<reference evidence="2" key="1">
    <citation type="journal article" date="2014" name="Front. Microbiol.">
        <title>High frequency of phylogenetically diverse reductive dehalogenase-homologous genes in deep subseafloor sedimentary metagenomes.</title>
        <authorList>
            <person name="Kawai M."/>
            <person name="Futagami T."/>
            <person name="Toyoda A."/>
            <person name="Takaki Y."/>
            <person name="Nishi S."/>
            <person name="Hori S."/>
            <person name="Arai W."/>
            <person name="Tsubouchi T."/>
            <person name="Morono Y."/>
            <person name="Uchiyama I."/>
            <person name="Ito T."/>
            <person name="Fujiyama A."/>
            <person name="Inagaki F."/>
            <person name="Takami H."/>
        </authorList>
    </citation>
    <scope>NUCLEOTIDE SEQUENCE</scope>
    <source>
        <strain evidence="2">Expedition CK06-06</strain>
    </source>
</reference>
<dbReference type="Pfam" id="PF04055">
    <property type="entry name" value="Radical_SAM"/>
    <property type="match status" value="1"/>
</dbReference>
<evidence type="ECO:0000259" key="1">
    <source>
        <dbReference type="PROSITE" id="PS51918"/>
    </source>
</evidence>
<dbReference type="SFLD" id="SFLDG01082">
    <property type="entry name" value="B12-binding_domain_containing"/>
    <property type="match status" value="1"/>
</dbReference>
<dbReference type="EMBL" id="BARS01038702">
    <property type="protein sequence ID" value="GAG25579.1"/>
    <property type="molecule type" value="Genomic_DNA"/>
</dbReference>
<dbReference type="SMART" id="SM00729">
    <property type="entry name" value="Elp3"/>
    <property type="match status" value="1"/>
</dbReference>
<feature type="non-terminal residue" evidence="2">
    <location>
        <position position="1"/>
    </location>
</feature>
<gene>
    <name evidence="2" type="ORF">S01H1_59190</name>
</gene>
<comment type="caution">
    <text evidence="2">The sequence shown here is derived from an EMBL/GenBank/DDBJ whole genome shotgun (WGS) entry which is preliminary data.</text>
</comment>
<dbReference type="PROSITE" id="PS51918">
    <property type="entry name" value="RADICAL_SAM"/>
    <property type="match status" value="1"/>
</dbReference>
<dbReference type="InterPro" id="IPR023404">
    <property type="entry name" value="rSAM_horseshoe"/>
</dbReference>
<dbReference type="GO" id="GO:0003824">
    <property type="term" value="F:catalytic activity"/>
    <property type="evidence" value="ECO:0007669"/>
    <property type="project" value="InterPro"/>
</dbReference>
<dbReference type="InterPro" id="IPR058240">
    <property type="entry name" value="rSAM_sf"/>
</dbReference>
<dbReference type="CDD" id="cd01335">
    <property type="entry name" value="Radical_SAM"/>
    <property type="match status" value="1"/>
</dbReference>
<dbReference type="AlphaFoldDB" id="X0W410"/>
<feature type="non-terminal residue" evidence="2">
    <location>
        <position position="255"/>
    </location>
</feature>
<sequence>SEQGTAVDRIHRLLGASVLGVIELSRGCGKGCRFCTMGAKKMEHLPPETIVNDLIANVEGGVTSVVSGSEDFFRYGASGPRVNFKRLRSLLVEMQREPDLSFMQIDHANISSVLQFDDEQLREIRELLTWRERTDFLWVNMGIESANGHLVVANGGGKIQPFRADDWEEMVREAAAKMTRTGFFPVFSIILGLPGETPDDVARTLELVRHLATRRAVVFPIFHEPWRPDGGEPFALEAMRADHFELFTTCYEINF</sequence>
<organism evidence="2">
    <name type="scientific">marine sediment metagenome</name>
    <dbReference type="NCBI Taxonomy" id="412755"/>
    <lineage>
        <taxon>unclassified sequences</taxon>
        <taxon>metagenomes</taxon>
        <taxon>ecological metagenomes</taxon>
    </lineage>
</organism>
<dbReference type="InterPro" id="IPR006638">
    <property type="entry name" value="Elp3/MiaA/NifB-like_rSAM"/>
</dbReference>
<protein>
    <recommendedName>
        <fullName evidence="1">Radical SAM core domain-containing protein</fullName>
    </recommendedName>
</protein>
<accession>X0W410</accession>
<evidence type="ECO:0000313" key="2">
    <source>
        <dbReference type="EMBL" id="GAG25579.1"/>
    </source>
</evidence>
<dbReference type="SUPFAM" id="SSF102114">
    <property type="entry name" value="Radical SAM enzymes"/>
    <property type="match status" value="1"/>
</dbReference>
<dbReference type="PANTHER" id="PTHR42731">
    <property type="entry name" value="SLL1084 PROTEIN"/>
    <property type="match status" value="1"/>
</dbReference>
<proteinExistence type="predicted"/>